<dbReference type="HOGENOM" id="CLU_2849948_0_0_1"/>
<dbReference type="EMBL" id="KN831775">
    <property type="protein sequence ID" value="KIM43580.1"/>
    <property type="molecule type" value="Genomic_DNA"/>
</dbReference>
<dbReference type="AlphaFoldDB" id="A0A0C3C3X6"/>
<gene>
    <name evidence="1" type="ORF">M413DRAFT_443504</name>
</gene>
<name>A0A0C3C3X6_HEBCY</name>
<reference evidence="1 2" key="1">
    <citation type="submission" date="2014-04" db="EMBL/GenBank/DDBJ databases">
        <authorList>
            <consortium name="DOE Joint Genome Institute"/>
            <person name="Kuo A."/>
            <person name="Gay G."/>
            <person name="Dore J."/>
            <person name="Kohler A."/>
            <person name="Nagy L.G."/>
            <person name="Floudas D."/>
            <person name="Copeland A."/>
            <person name="Barry K.W."/>
            <person name="Cichocki N."/>
            <person name="Veneault-Fourrey C."/>
            <person name="LaButti K."/>
            <person name="Lindquist E.A."/>
            <person name="Lipzen A."/>
            <person name="Lundell T."/>
            <person name="Morin E."/>
            <person name="Murat C."/>
            <person name="Sun H."/>
            <person name="Tunlid A."/>
            <person name="Henrissat B."/>
            <person name="Grigoriev I.V."/>
            <person name="Hibbett D.S."/>
            <person name="Martin F."/>
            <person name="Nordberg H.P."/>
            <person name="Cantor M.N."/>
            <person name="Hua S.X."/>
        </authorList>
    </citation>
    <scope>NUCLEOTIDE SEQUENCE [LARGE SCALE GENOMIC DNA]</scope>
    <source>
        <strain evidence="2">h7</strain>
    </source>
</reference>
<evidence type="ECO:0000313" key="1">
    <source>
        <dbReference type="EMBL" id="KIM43580.1"/>
    </source>
</evidence>
<keyword evidence="2" id="KW-1185">Reference proteome</keyword>
<evidence type="ECO:0000313" key="2">
    <source>
        <dbReference type="Proteomes" id="UP000053424"/>
    </source>
</evidence>
<dbReference type="Proteomes" id="UP000053424">
    <property type="component" value="Unassembled WGS sequence"/>
</dbReference>
<accession>A0A0C3C3X6</accession>
<sequence length="65" mass="7442">MREKPIPYAKKLRVNSIYDLRHVAVIRNKLTFRDCTPSKSISRSVNGGLPFISTQESDVMTYPNT</sequence>
<organism evidence="1 2">
    <name type="scientific">Hebeloma cylindrosporum</name>
    <dbReference type="NCBI Taxonomy" id="76867"/>
    <lineage>
        <taxon>Eukaryota</taxon>
        <taxon>Fungi</taxon>
        <taxon>Dikarya</taxon>
        <taxon>Basidiomycota</taxon>
        <taxon>Agaricomycotina</taxon>
        <taxon>Agaricomycetes</taxon>
        <taxon>Agaricomycetidae</taxon>
        <taxon>Agaricales</taxon>
        <taxon>Agaricineae</taxon>
        <taxon>Hymenogastraceae</taxon>
        <taxon>Hebeloma</taxon>
    </lineage>
</organism>
<proteinExistence type="predicted"/>
<protein>
    <submittedName>
        <fullName evidence="1">Uncharacterized protein</fullName>
    </submittedName>
</protein>
<reference evidence="2" key="2">
    <citation type="submission" date="2015-01" db="EMBL/GenBank/DDBJ databases">
        <title>Evolutionary Origins and Diversification of the Mycorrhizal Mutualists.</title>
        <authorList>
            <consortium name="DOE Joint Genome Institute"/>
            <consortium name="Mycorrhizal Genomics Consortium"/>
            <person name="Kohler A."/>
            <person name="Kuo A."/>
            <person name="Nagy L.G."/>
            <person name="Floudas D."/>
            <person name="Copeland A."/>
            <person name="Barry K.W."/>
            <person name="Cichocki N."/>
            <person name="Veneault-Fourrey C."/>
            <person name="LaButti K."/>
            <person name="Lindquist E.A."/>
            <person name="Lipzen A."/>
            <person name="Lundell T."/>
            <person name="Morin E."/>
            <person name="Murat C."/>
            <person name="Riley R."/>
            <person name="Ohm R."/>
            <person name="Sun H."/>
            <person name="Tunlid A."/>
            <person name="Henrissat B."/>
            <person name="Grigoriev I.V."/>
            <person name="Hibbett D.S."/>
            <person name="Martin F."/>
        </authorList>
    </citation>
    <scope>NUCLEOTIDE SEQUENCE [LARGE SCALE GENOMIC DNA]</scope>
    <source>
        <strain evidence="2">h7</strain>
    </source>
</reference>